<reference evidence="2" key="1">
    <citation type="journal article" date="2024" name="Front. Bioeng. Biotechnol.">
        <title>Genome-scale model development and genomic sequencing of the oleaginous clade Lipomyces.</title>
        <authorList>
            <person name="Czajka J.J."/>
            <person name="Han Y."/>
            <person name="Kim J."/>
            <person name="Mondo S.J."/>
            <person name="Hofstad B.A."/>
            <person name="Robles A."/>
            <person name="Haridas S."/>
            <person name="Riley R."/>
            <person name="LaButti K."/>
            <person name="Pangilinan J."/>
            <person name="Andreopoulos W."/>
            <person name="Lipzen A."/>
            <person name="Yan J."/>
            <person name="Wang M."/>
            <person name="Ng V."/>
            <person name="Grigoriev I.V."/>
            <person name="Spatafora J.W."/>
            <person name="Magnuson J.K."/>
            <person name="Baker S.E."/>
            <person name="Pomraning K.R."/>
        </authorList>
    </citation>
    <scope>NUCLEOTIDE SEQUENCE [LARGE SCALE GENOMIC DNA]</scope>
    <source>
        <strain evidence="2">CBS 7786</strain>
    </source>
</reference>
<comment type="caution">
    <text evidence="1">The sequence shown here is derived from an EMBL/GenBank/DDBJ whole genome shotgun (WGS) entry which is preliminary data.</text>
</comment>
<keyword evidence="2" id="KW-1185">Reference proteome</keyword>
<proteinExistence type="predicted"/>
<protein>
    <submittedName>
        <fullName evidence="1">Uncharacterized protein</fullName>
    </submittedName>
</protein>
<sequence>MLVCLRKIPIMEPFYFPDHAAHLPRPGPLTSMQQYAAPLVLLDPLPTGPSALYSHAAAPTTPAHHHHDDRTVANSIASANIAALSMAAIMPVDTRLLLPGNSMFALGHRRRASVSRSRTGCWTCRLRRKKCSEEKPACAPCQRLNLSCDGYGDRPDFMKSADAMARKRDEIRRCIRAFKTNHGPLSAPADDSDGDVDADTSRSVSGPAFVPRDSQHSQAQSSSSLEASVPASNANFQRQKSPIPHATVLPKFLDIELPTLDLQSPACPLPLLSHYMHEVPANVFMPSVDRASQLLLVVVYFRFVARLLHPALFLGPDDTIDFKILLYDASISDPRVWQSVCAVASVYTSVVLSRLCTATNQSCIEPMNAQFTNTANSLLSTPANPSLPKHELERAMLLGWNLYQLKRLFGGANDAATLHTLLQLTSRFDLLSLWSRESSLLLALAAYTMHADIISAVNCGTRPILSAIYSDMLSSHFRRDAIVRTATTGVPIATPLLLVLSQILDLEQELEGDDSAGAGAGATNFIQRLEAVSRQLSTLVLNLDVPNSPPMQCSELFRLSIRAYLCCFVSRAHATIAQATYITARDSPGVREDVAAFCQLFASEFLALQPSSKQLSHPEILELERCLLWSIMFIGSITPPDLHCLYGRCRYIIQRVFETCVNLSSFGNWGMAWRIVCTCWRSDLWFAGKSFREVLREEYCGNVIM</sequence>
<organism evidence="1 2">
    <name type="scientific">Lipomyces kononenkoae</name>
    <name type="common">Yeast</name>
    <dbReference type="NCBI Taxonomy" id="34357"/>
    <lineage>
        <taxon>Eukaryota</taxon>
        <taxon>Fungi</taxon>
        <taxon>Dikarya</taxon>
        <taxon>Ascomycota</taxon>
        <taxon>Saccharomycotina</taxon>
        <taxon>Lipomycetes</taxon>
        <taxon>Lipomycetales</taxon>
        <taxon>Lipomycetaceae</taxon>
        <taxon>Lipomyces</taxon>
    </lineage>
</organism>
<dbReference type="EMBL" id="MU971373">
    <property type="protein sequence ID" value="KAK9237161.1"/>
    <property type="molecule type" value="Genomic_DNA"/>
</dbReference>
<evidence type="ECO:0000313" key="1">
    <source>
        <dbReference type="EMBL" id="KAK9237161.1"/>
    </source>
</evidence>
<accession>A0ACC3SZT6</accession>
<gene>
    <name evidence="1" type="ORF">V1525DRAFT_174127</name>
</gene>
<dbReference type="Proteomes" id="UP001433508">
    <property type="component" value="Unassembled WGS sequence"/>
</dbReference>
<name>A0ACC3SZT6_LIPKO</name>
<evidence type="ECO:0000313" key="2">
    <source>
        <dbReference type="Proteomes" id="UP001433508"/>
    </source>
</evidence>